<proteinExistence type="predicted"/>
<feature type="region of interest" description="Disordered" evidence="1">
    <location>
        <begin position="219"/>
        <end position="268"/>
    </location>
</feature>
<evidence type="ECO:0000256" key="1">
    <source>
        <dbReference type="SAM" id="MobiDB-lite"/>
    </source>
</evidence>
<name>A0A4Y3QJZ1_MICTE</name>
<comment type="caution">
    <text evidence="2">The sequence shown here is derived from an EMBL/GenBank/DDBJ whole genome shotgun (WGS) entry which is preliminary data.</text>
</comment>
<dbReference type="Proteomes" id="UP000319525">
    <property type="component" value="Unassembled WGS sequence"/>
</dbReference>
<dbReference type="EMBL" id="BJML01000003">
    <property type="protein sequence ID" value="GEB45495.1"/>
    <property type="molecule type" value="Genomic_DNA"/>
</dbReference>
<dbReference type="AlphaFoldDB" id="A0A4Y3QJZ1"/>
<accession>A0A4Y3QJZ1</accession>
<reference evidence="2 3" key="1">
    <citation type="submission" date="2019-06" db="EMBL/GenBank/DDBJ databases">
        <title>Whole genome shotgun sequence of Microbacterium testaceum NBRC 12675.</title>
        <authorList>
            <person name="Hosoyama A."/>
            <person name="Uohara A."/>
            <person name="Ohji S."/>
            <person name="Ichikawa N."/>
        </authorList>
    </citation>
    <scope>NUCLEOTIDE SEQUENCE [LARGE SCALE GENOMIC DNA]</scope>
    <source>
        <strain evidence="2 3">NBRC 12675</strain>
    </source>
</reference>
<organism evidence="2 3">
    <name type="scientific">Microbacterium testaceum</name>
    <name type="common">Aureobacterium testaceum</name>
    <name type="synonym">Brevibacterium testaceum</name>
    <dbReference type="NCBI Taxonomy" id="2033"/>
    <lineage>
        <taxon>Bacteria</taxon>
        <taxon>Bacillati</taxon>
        <taxon>Actinomycetota</taxon>
        <taxon>Actinomycetes</taxon>
        <taxon>Micrococcales</taxon>
        <taxon>Microbacteriaceae</taxon>
        <taxon>Microbacterium</taxon>
    </lineage>
</organism>
<evidence type="ECO:0000313" key="2">
    <source>
        <dbReference type="EMBL" id="GEB45495.1"/>
    </source>
</evidence>
<gene>
    <name evidence="2" type="ORF">MTE01_14400</name>
</gene>
<protein>
    <submittedName>
        <fullName evidence="2">Uncharacterized protein</fullName>
    </submittedName>
</protein>
<evidence type="ECO:0000313" key="3">
    <source>
        <dbReference type="Proteomes" id="UP000319525"/>
    </source>
</evidence>
<sequence length="268" mass="28447">MRCEIAYGVLRARGTRVARADARSTTTAEVRPKSMAVPNAVKDDSVIHAPRELVASSGLLARTNAVMRTTAATVPANGRDKRASRLDLERTHLATEVAAIPTEVTIAARQTAVAIHPKSVRRSPTGSHPITSGANVHWTPAKQGRFRNSRIAATEAAAGMLTPTKRLTQPIARTFAWVSRLLMRSPSAVEVPEDGRVATVVEGCPAEVGRFHVAPVPQNKAATRRARSGRVSAGHSHAVGKGIDRNLSTNPATPAAPGHQFRDTAGLI</sequence>